<organism evidence="1">
    <name type="scientific">Brassica napus</name>
    <name type="common">Rape</name>
    <dbReference type="NCBI Taxonomy" id="3708"/>
    <lineage>
        <taxon>Eukaryota</taxon>
        <taxon>Viridiplantae</taxon>
        <taxon>Streptophyta</taxon>
        <taxon>Embryophyta</taxon>
        <taxon>Tracheophyta</taxon>
        <taxon>Spermatophyta</taxon>
        <taxon>Magnoliopsida</taxon>
        <taxon>eudicotyledons</taxon>
        <taxon>Gunneridae</taxon>
        <taxon>Pentapetalae</taxon>
        <taxon>rosids</taxon>
        <taxon>malvids</taxon>
        <taxon>Brassicales</taxon>
        <taxon>Brassicaceae</taxon>
        <taxon>Brassiceae</taxon>
        <taxon>Brassica</taxon>
    </lineage>
</organism>
<dbReference type="AlphaFoldDB" id="A0A816L229"/>
<dbReference type="EMBL" id="HG994369">
    <property type="protein sequence ID" value="CAF1929113.1"/>
    <property type="molecule type" value="Genomic_DNA"/>
</dbReference>
<proteinExistence type="predicted"/>
<dbReference type="Proteomes" id="UP001295469">
    <property type="component" value="Chromosome C05"/>
</dbReference>
<accession>A0A816L229</accession>
<sequence>MSKCKGLRLKSQRAATIFLRIFFSKTKNSRTYFNCWQIHASSISPYPPQFLLVEVLYRGVGSPGQRKVHRLRRVNVDQIQGTRRHGTIAGRLTQYCFHGEWISLHRV</sequence>
<evidence type="ECO:0000313" key="1">
    <source>
        <dbReference type="EMBL" id="CAF1929113.1"/>
    </source>
</evidence>
<name>A0A816L229_BRANA</name>
<protein>
    <submittedName>
        <fullName evidence="1">(rape) hypothetical protein</fullName>
    </submittedName>
</protein>
<reference evidence="1" key="1">
    <citation type="submission" date="2021-01" db="EMBL/GenBank/DDBJ databases">
        <authorList>
            <consortium name="Genoscope - CEA"/>
            <person name="William W."/>
        </authorList>
    </citation>
    <scope>NUCLEOTIDE SEQUENCE</scope>
</reference>
<gene>
    <name evidence="1" type="ORF">DARMORV10_C05P31160.1</name>
</gene>